<dbReference type="GO" id="GO:0006083">
    <property type="term" value="P:acetate metabolic process"/>
    <property type="evidence" value="ECO:0007669"/>
    <property type="project" value="InterPro"/>
</dbReference>
<dbReference type="Gene3D" id="3.30.750.70">
    <property type="entry name" value="4-hydroxybutyrate coenzyme like domains"/>
    <property type="match status" value="1"/>
</dbReference>
<dbReference type="Gene3D" id="3.40.1080.10">
    <property type="entry name" value="Glutaconate Coenzyme A-transferase"/>
    <property type="match status" value="1"/>
</dbReference>
<reference evidence="2 3" key="1">
    <citation type="journal article" date="2014" name="Genome Announc.">
        <title>Genome Sequence of Gammaproteobacterial Pseudohaliea rubra Type Strain DSM 19751, Isolated from Coastal Seawater of the Mediterranean Sea.</title>
        <authorList>
            <person name="Spring S."/>
            <person name="Fiebig A."/>
            <person name="Riedel T."/>
            <person name="Goker M."/>
            <person name="Klenk H.P."/>
        </authorList>
    </citation>
    <scope>NUCLEOTIDE SEQUENCE [LARGE SCALE GENOMIC DNA]</scope>
    <source>
        <strain evidence="2 3">DSM 19751</strain>
    </source>
</reference>
<dbReference type="eggNOG" id="COG0427">
    <property type="taxonomic scope" value="Bacteria"/>
</dbReference>
<dbReference type="SUPFAM" id="SSF100950">
    <property type="entry name" value="NagB/RpiA/CoA transferase-like"/>
    <property type="match status" value="1"/>
</dbReference>
<dbReference type="Gene3D" id="3.40.1080.20">
    <property type="entry name" value="Acetyl-CoA hydrolase/transferase C-terminal domain"/>
    <property type="match status" value="1"/>
</dbReference>
<dbReference type="STRING" id="1265313.HRUBRA_01871"/>
<dbReference type="GO" id="GO:0008775">
    <property type="term" value="F:acetate CoA-transferase activity"/>
    <property type="evidence" value="ECO:0007669"/>
    <property type="project" value="InterPro"/>
</dbReference>
<organism evidence="2 3">
    <name type="scientific">Pseudohaliea rubra DSM 19751</name>
    <dbReference type="NCBI Taxonomy" id="1265313"/>
    <lineage>
        <taxon>Bacteria</taxon>
        <taxon>Pseudomonadati</taxon>
        <taxon>Pseudomonadota</taxon>
        <taxon>Gammaproteobacteria</taxon>
        <taxon>Cellvibrionales</taxon>
        <taxon>Halieaceae</taxon>
        <taxon>Pseudohaliea</taxon>
    </lineage>
</organism>
<gene>
    <name evidence="2" type="ORF">HRUBRA_01871</name>
</gene>
<dbReference type="RefSeq" id="WP_035513433.1">
    <property type="nucleotide sequence ID" value="NZ_KN234745.1"/>
</dbReference>
<dbReference type="InterPro" id="IPR038460">
    <property type="entry name" value="AcetylCoA_hyd_C_sf"/>
</dbReference>
<dbReference type="PANTHER" id="PTHR21432">
    <property type="entry name" value="ACETYL-COA HYDROLASE-RELATED"/>
    <property type="match status" value="1"/>
</dbReference>
<dbReference type="OrthoDB" id="9801795at2"/>
<dbReference type="Proteomes" id="UP000029640">
    <property type="component" value="Unassembled WGS sequence"/>
</dbReference>
<evidence type="ECO:0000313" key="2">
    <source>
        <dbReference type="EMBL" id="KGE03492.1"/>
    </source>
</evidence>
<keyword evidence="2" id="KW-0378">Hydrolase</keyword>
<keyword evidence="3" id="KW-1185">Reference proteome</keyword>
<accession>A0A095VPU3</accession>
<dbReference type="EMBL" id="AUVB01000054">
    <property type="protein sequence ID" value="KGE03492.1"/>
    <property type="molecule type" value="Genomic_DNA"/>
</dbReference>
<sequence>MTELQTSPDACVDAAIAAVGKDIRLAAPLGLGKPVQLLNAFYRRAAADRSLRLHIYTALSLEVPVPKDPVEKELAGPIIERLFGDYEGLAYLEALRGDGLPENITVSELYFKAGSMKGLASAQQHYISSNYTHIARDLCAAGVNVLLQLVAARGSGSERRLSLSCNPDTAMDLLACLRRERPGSYLSIAQVHPQLPFMTNDAEVSPETFDLVLENPELDRQLFAVPNPAIPLTDYATALHASSLVVDGGTLQIGIGALGDAVAHALLLRHQRSADYRAVLRALGGTASEGRFEQGLYVSTEMFVNGMLRLMEAGIVRRRVYDNLALQEGLNAGVITDTIDETLYGYARDHGLLPRVLDAGALVQGQHWGLLPEELALAGEALSLGGVMLANDLDDAVTRAQLLDRVGGRLLRHGRVIHGGFFLGPRDFYAKLCKLDDEARDAIAMTSVLRTNQLLRDYPLYCAQRRDARFINTGMMVSLSGAVTSDALEDGTVISGVGGQYNFVAMAHDLPGARSILCIRATRGTGKGLSSNIVPHYGHTTIPRHLRDIIVTEYGVADLRGQEDAEVIRRLIAVADSRFQDELAQAAKAAGKLPEHYRVPADRRHNLPDRLEQALAGYCQGGLLPDYPFGTELTEEELTLAASLRRIKALSEEPAQFLVRCVRALLHHPQHEEARHYLERIHLDHPETSREFLLQQLLLLDLEERGFLRVG</sequence>
<proteinExistence type="predicted"/>
<dbReference type="PANTHER" id="PTHR21432:SF20">
    <property type="entry name" value="ACETYL-COA HYDROLASE"/>
    <property type="match status" value="1"/>
</dbReference>
<dbReference type="PATRIC" id="fig|1265313.6.peg.1850"/>
<protein>
    <submittedName>
        <fullName evidence="2">Acetyl-CoA hydrolase</fullName>
    </submittedName>
</protein>
<dbReference type="Pfam" id="PF13336">
    <property type="entry name" value="AcetylCoA_hyd_C"/>
    <property type="match status" value="1"/>
</dbReference>
<evidence type="ECO:0000313" key="3">
    <source>
        <dbReference type="Proteomes" id="UP000029640"/>
    </source>
</evidence>
<comment type="caution">
    <text evidence="2">The sequence shown here is derived from an EMBL/GenBank/DDBJ whole genome shotgun (WGS) entry which is preliminary data.</text>
</comment>
<dbReference type="GO" id="GO:0016787">
    <property type="term" value="F:hydrolase activity"/>
    <property type="evidence" value="ECO:0007669"/>
    <property type="project" value="UniProtKB-KW"/>
</dbReference>
<dbReference type="HOGENOM" id="CLU_442578_0_0_6"/>
<dbReference type="InterPro" id="IPR046433">
    <property type="entry name" value="ActCoA_hydro"/>
</dbReference>
<dbReference type="InterPro" id="IPR037171">
    <property type="entry name" value="NagB/RpiA_transferase-like"/>
</dbReference>
<evidence type="ECO:0000259" key="1">
    <source>
        <dbReference type="Pfam" id="PF13336"/>
    </source>
</evidence>
<dbReference type="AlphaFoldDB" id="A0A095VPU3"/>
<dbReference type="InterPro" id="IPR026888">
    <property type="entry name" value="AcetylCoA_hyd_C"/>
</dbReference>
<name>A0A095VPU3_9GAMM</name>
<feature type="domain" description="Acetyl-CoA hydrolase/transferase C-terminal" evidence="1">
    <location>
        <begin position="424"/>
        <end position="587"/>
    </location>
</feature>